<evidence type="ECO:0000256" key="6">
    <source>
        <dbReference type="ARBA" id="ARBA00022692"/>
    </source>
</evidence>
<feature type="transmembrane region" description="Helical" evidence="16">
    <location>
        <begin position="309"/>
        <end position="329"/>
    </location>
</feature>
<evidence type="ECO:0000256" key="15">
    <source>
        <dbReference type="RuleBase" id="RU000457"/>
    </source>
</evidence>
<dbReference type="InterPro" id="IPR034210">
    <property type="entry name" value="CcO_II_C"/>
</dbReference>
<comment type="subcellular location">
    <subcellularLocation>
        <location evidence="1">Membrane</location>
        <topology evidence="1">Multi-pass membrane protein</topology>
    </subcellularLocation>
    <subcellularLocation>
        <location evidence="15">Mitochondrion inner membrane</location>
        <topology evidence="15">Multi-pass membrane protein</topology>
    </subcellularLocation>
</comment>
<evidence type="ECO:0000256" key="5">
    <source>
        <dbReference type="ARBA" id="ARBA00022660"/>
    </source>
</evidence>
<keyword evidence="5 15" id="KW-0679">Respiratory chain</keyword>
<feature type="transmembrane region" description="Helical" evidence="16">
    <location>
        <begin position="23"/>
        <end position="43"/>
    </location>
</feature>
<comment type="catalytic activity">
    <reaction evidence="14">
        <text>4 Fe(II)-[cytochrome c] + O2 + 8 H(+)(in) = 4 Fe(III)-[cytochrome c] + 2 H2O + 4 H(+)(out)</text>
        <dbReference type="Rhea" id="RHEA:11436"/>
        <dbReference type="Rhea" id="RHEA-COMP:10350"/>
        <dbReference type="Rhea" id="RHEA-COMP:14399"/>
        <dbReference type="ChEBI" id="CHEBI:15377"/>
        <dbReference type="ChEBI" id="CHEBI:15378"/>
        <dbReference type="ChEBI" id="CHEBI:15379"/>
        <dbReference type="ChEBI" id="CHEBI:29033"/>
        <dbReference type="ChEBI" id="CHEBI:29034"/>
        <dbReference type="EC" id="7.1.1.9"/>
    </reaction>
    <physiologicalReaction direction="left-to-right" evidence="14">
        <dbReference type="Rhea" id="RHEA:11437"/>
    </physiologicalReaction>
</comment>
<dbReference type="GO" id="GO:0005743">
    <property type="term" value="C:mitochondrial inner membrane"/>
    <property type="evidence" value="ECO:0007669"/>
    <property type="project" value="UniProtKB-SubCell"/>
</dbReference>
<dbReference type="Gene3D" id="2.60.40.420">
    <property type="entry name" value="Cupredoxins - blue copper proteins"/>
    <property type="match status" value="1"/>
</dbReference>
<keyword evidence="15" id="KW-0999">Mitochondrion inner membrane</keyword>
<evidence type="ECO:0000256" key="8">
    <source>
        <dbReference type="ARBA" id="ARBA00022842"/>
    </source>
</evidence>
<keyword evidence="4 15" id="KW-0813">Transport</keyword>
<dbReference type="SUPFAM" id="SSF49503">
    <property type="entry name" value="Cupredoxins"/>
    <property type="match status" value="1"/>
</dbReference>
<accession>D2DVZ2</accession>
<name>D2DVZ2_QUAQU</name>
<evidence type="ECO:0000256" key="16">
    <source>
        <dbReference type="SAM" id="Phobius"/>
    </source>
</evidence>
<evidence type="ECO:0000256" key="13">
    <source>
        <dbReference type="ARBA" id="ARBA00023136"/>
    </source>
</evidence>
<dbReference type="GO" id="GO:0005507">
    <property type="term" value="F:copper ion binding"/>
    <property type="evidence" value="ECO:0007669"/>
    <property type="project" value="InterPro"/>
</dbReference>
<dbReference type="PROSITE" id="PS00078">
    <property type="entry name" value="COX2"/>
    <property type="match status" value="1"/>
</dbReference>
<evidence type="ECO:0000256" key="2">
    <source>
        <dbReference type="ARBA" id="ARBA00007866"/>
    </source>
</evidence>
<dbReference type="PROSITE" id="PS50999">
    <property type="entry name" value="COX2_TM"/>
    <property type="match status" value="1"/>
</dbReference>
<evidence type="ECO:0000256" key="10">
    <source>
        <dbReference type="ARBA" id="ARBA00022982"/>
    </source>
</evidence>
<evidence type="ECO:0000256" key="14">
    <source>
        <dbReference type="ARBA" id="ARBA00049512"/>
    </source>
</evidence>
<evidence type="ECO:0000256" key="1">
    <source>
        <dbReference type="ARBA" id="ARBA00004141"/>
    </source>
</evidence>
<comment type="similarity">
    <text evidence="2 15">Belongs to the cytochrome c oxidase subunit 2 family.</text>
</comment>
<evidence type="ECO:0000256" key="9">
    <source>
        <dbReference type="ARBA" id="ARBA00022967"/>
    </source>
</evidence>
<dbReference type="GO" id="GO:0042773">
    <property type="term" value="P:ATP synthesis coupled electron transport"/>
    <property type="evidence" value="ECO:0007669"/>
    <property type="project" value="TreeGrafter"/>
</dbReference>
<keyword evidence="12 15" id="KW-0186">Copper</keyword>
<dbReference type="PRINTS" id="PR01166">
    <property type="entry name" value="CYCOXIDASEII"/>
</dbReference>
<dbReference type="Pfam" id="PF00116">
    <property type="entry name" value="COX2"/>
    <property type="match status" value="1"/>
</dbReference>
<reference evidence="19" key="1">
    <citation type="journal article" date="2009" name="Genetics">
        <title>Comparative mitochondrial genomics of freshwater mussels (Bivalvia: Unionoida) with doubly uniparental inheritance of mtDNA: gender-specific open reading frames and putative origins of replication.</title>
        <authorList>
            <person name="Breton S."/>
            <person name="Beaupre H.D."/>
            <person name="Stewart D.T."/>
            <person name="Piontkivska H."/>
            <person name="Karmakar M."/>
            <person name="Bogan A.E."/>
            <person name="Blier P.U."/>
            <person name="Hoeh W.R."/>
        </authorList>
    </citation>
    <scope>NUCLEOTIDE SEQUENCE</scope>
    <source>
        <strain evidence="19">H1774g</strain>
    </source>
</reference>
<sequence>MSLWGQFGLQEGTSILMVEVHGLYDYAMFILVLIFSFVGYVMLKMLVSKMSTRVCLENQWLEVVWTIAPFGLLLALGLPSIKLLYLMDEVNLPEASVKAVGHQWYWSYEYSDSLGSQYSYDSYMISDSLIDGGYYRLLEVDNRCIVPSLLQMRGLVTSDDVIHSWAIPSSSVKVDGVPGRINQVGLCFIYSGVFYGQCSELCGVNHSYMPVCVEAVSTKVFLNWIFENHGKDVNNSGVVDSANGFSLRGFLMGVFKKIVKVLKMLGSLYVMWFYYVIYYGLYVPAKFAVFGGCDLIQWTLKSCLAIAEWMWWFLFSPVDASIFAFGYFVGKVSSGLWFVVSSPVTAVIWLAKGVWKGVCAIVWFPLTAFEAWFDSMSSFTDNDTKNLVVWHIYRNTKEFVWALMERYKD</sequence>
<keyword evidence="11 16" id="KW-1133">Transmembrane helix</keyword>
<feature type="domain" description="Cytochrome oxidase subunit II transmembrane region profile" evidence="18">
    <location>
        <begin position="1"/>
        <end position="91"/>
    </location>
</feature>
<dbReference type="Gene3D" id="1.10.287.90">
    <property type="match status" value="1"/>
</dbReference>
<dbReference type="InterPro" id="IPR001505">
    <property type="entry name" value="Copper_CuA"/>
</dbReference>
<dbReference type="InterPro" id="IPR002429">
    <property type="entry name" value="CcO_II-like_C"/>
</dbReference>
<keyword evidence="8" id="KW-0460">Magnesium</keyword>
<keyword evidence="6 15" id="KW-0812">Transmembrane</keyword>
<feature type="transmembrane region" description="Helical" evidence="16">
    <location>
        <begin position="63"/>
        <end position="85"/>
    </location>
</feature>
<dbReference type="EMBL" id="FJ809751">
    <property type="protein sequence ID" value="ACQ91020.1"/>
    <property type="molecule type" value="Genomic_DNA"/>
</dbReference>
<dbReference type="InterPro" id="IPR011759">
    <property type="entry name" value="Cyt_c_oxidase_su2_TM_dom"/>
</dbReference>
<keyword evidence="7 15" id="KW-0479">Metal-binding</keyword>
<gene>
    <name evidence="19" type="primary">COX2</name>
</gene>
<evidence type="ECO:0000256" key="11">
    <source>
        <dbReference type="ARBA" id="ARBA00022989"/>
    </source>
</evidence>
<dbReference type="AlphaFoldDB" id="D2DVZ2"/>
<dbReference type="PANTHER" id="PTHR22888:SF9">
    <property type="entry name" value="CYTOCHROME C OXIDASE SUBUNIT 2"/>
    <property type="match status" value="1"/>
</dbReference>
<dbReference type="PROSITE" id="PS50857">
    <property type="entry name" value="COX2_CUA"/>
    <property type="match status" value="1"/>
</dbReference>
<dbReference type="SUPFAM" id="SSF81464">
    <property type="entry name" value="Cytochrome c oxidase subunit II-like, transmembrane region"/>
    <property type="match status" value="1"/>
</dbReference>
<evidence type="ECO:0000259" key="18">
    <source>
        <dbReference type="PROSITE" id="PS50999"/>
    </source>
</evidence>
<feature type="domain" description="Cytochrome oxidase subunit II copper A binding" evidence="17">
    <location>
        <begin position="92"/>
        <end position="227"/>
    </location>
</feature>
<keyword evidence="13 15" id="KW-0472">Membrane</keyword>
<feature type="transmembrane region" description="Helical" evidence="16">
    <location>
        <begin position="261"/>
        <end position="281"/>
    </location>
</feature>
<evidence type="ECO:0000256" key="12">
    <source>
        <dbReference type="ARBA" id="ARBA00023008"/>
    </source>
</evidence>
<proteinExistence type="inferred from homology"/>
<dbReference type="CDD" id="cd13912">
    <property type="entry name" value="CcO_II_C"/>
    <property type="match status" value="1"/>
</dbReference>
<dbReference type="Pfam" id="PF02790">
    <property type="entry name" value="COX2_TM"/>
    <property type="match status" value="1"/>
</dbReference>
<dbReference type="InterPro" id="IPR036257">
    <property type="entry name" value="Cyt_c_oxidase_su2_TM_sf"/>
</dbReference>
<comment type="function">
    <text evidence="15">Component of the cytochrome c oxidase, the last enzyme in the mitochondrial electron transport chain which drives oxidative phosphorylation. The respiratory chain contains 3 multisubunit complexes succinate dehydrogenase (complex II, CII), ubiquinol-cytochrome c oxidoreductase (cytochrome b-c1 complex, complex III, CIII) and cytochrome c oxidase (complex IV, CIV), that cooperate to transfer electrons derived from NADH and succinate to molecular oxygen, creating an electrochemical gradient over the inner membrane that drives transmembrane transport and the ATP synthase. Cytochrome c oxidase is the component of the respiratory chain that catalyzes the reduction of oxygen to water. Electrons originating from reduced cytochrome c in the intermembrane space (IMS) are transferred via the dinuclear copper A center (CU(A)) of subunit 2 and heme A of subunit 1 to the active site in subunit 1, a binuclear center (BNC) formed by heme A3 and copper B (CU(B)). The BNC reduces molecular oxygen to 2 water molecules using 4 electrons from cytochrome c in the IMS and 4 protons from the mitochondrial matrix.</text>
</comment>
<organism evidence="19">
    <name type="scientific">Quadrula quadrula</name>
    <name type="common">Mapleleaf mussel</name>
    <dbReference type="NCBI Taxonomy" id="52372"/>
    <lineage>
        <taxon>Eukaryota</taxon>
        <taxon>Metazoa</taxon>
        <taxon>Spiralia</taxon>
        <taxon>Lophotrochozoa</taxon>
        <taxon>Mollusca</taxon>
        <taxon>Bivalvia</taxon>
        <taxon>Autobranchia</taxon>
        <taxon>Heteroconchia</taxon>
        <taxon>Palaeoheterodonta</taxon>
        <taxon>Unionida</taxon>
        <taxon>Unionoidea</taxon>
        <taxon>Unionidae</taxon>
        <taxon>Ambleminae</taxon>
        <taxon>Quadrulini</taxon>
        <taxon>Quadrula</taxon>
    </lineage>
</organism>
<dbReference type="InterPro" id="IPR045187">
    <property type="entry name" value="CcO_II"/>
</dbReference>
<keyword evidence="9" id="KW-1278">Translocase</keyword>
<evidence type="ECO:0000259" key="17">
    <source>
        <dbReference type="PROSITE" id="PS50857"/>
    </source>
</evidence>
<evidence type="ECO:0000256" key="3">
    <source>
        <dbReference type="ARBA" id="ARBA00015946"/>
    </source>
</evidence>
<keyword evidence="10 15" id="KW-0249">Electron transport</keyword>
<dbReference type="GO" id="GO:0004129">
    <property type="term" value="F:cytochrome-c oxidase activity"/>
    <property type="evidence" value="ECO:0007669"/>
    <property type="project" value="UniProtKB-EC"/>
</dbReference>
<evidence type="ECO:0000256" key="4">
    <source>
        <dbReference type="ARBA" id="ARBA00022448"/>
    </source>
</evidence>
<comment type="cofactor">
    <cofactor evidence="15">
        <name>Cu cation</name>
        <dbReference type="ChEBI" id="CHEBI:23378"/>
    </cofactor>
    <text evidence="15">Binds a copper A center.</text>
</comment>
<dbReference type="InterPro" id="IPR008972">
    <property type="entry name" value="Cupredoxin"/>
</dbReference>
<protein>
    <recommendedName>
        <fullName evidence="3 15">Cytochrome c oxidase subunit 2</fullName>
    </recommendedName>
</protein>
<geneLocation type="mitochondrion" evidence="19"/>
<keyword evidence="15 19" id="KW-0496">Mitochondrion</keyword>
<evidence type="ECO:0000256" key="7">
    <source>
        <dbReference type="ARBA" id="ARBA00022723"/>
    </source>
</evidence>
<evidence type="ECO:0000313" key="19">
    <source>
        <dbReference type="EMBL" id="ACQ91020.1"/>
    </source>
</evidence>
<dbReference type="PANTHER" id="PTHR22888">
    <property type="entry name" value="CYTOCHROME C OXIDASE, SUBUNIT II"/>
    <property type="match status" value="1"/>
</dbReference>